<evidence type="ECO:0000313" key="4">
    <source>
        <dbReference type="Proteomes" id="UP000677152"/>
    </source>
</evidence>
<feature type="domain" description="Hydantoinase/oxoprolinase N-terminal" evidence="2">
    <location>
        <begin position="28"/>
        <end position="196"/>
    </location>
</feature>
<dbReference type="InterPro" id="IPR002821">
    <property type="entry name" value="Hydantoinase_A"/>
</dbReference>
<dbReference type="GO" id="GO:0006749">
    <property type="term" value="P:glutathione metabolic process"/>
    <property type="evidence" value="ECO:0007669"/>
    <property type="project" value="TreeGrafter"/>
</dbReference>
<dbReference type="Gene3D" id="3.30.420.40">
    <property type="match status" value="1"/>
</dbReference>
<dbReference type="PANTHER" id="PTHR11365:SF23">
    <property type="entry name" value="HYPOTHETICAL 5-OXOPROLINASE (EUROFUNG)-RELATED"/>
    <property type="match status" value="1"/>
</dbReference>
<gene>
    <name evidence="3" type="ORF">KCV87_03155</name>
</gene>
<feature type="domain" description="Hydantoinase A/oxoprolinase" evidence="1">
    <location>
        <begin position="215"/>
        <end position="522"/>
    </location>
</feature>
<protein>
    <submittedName>
        <fullName evidence="3">Hydantoinase/oxoprolinase family protein</fullName>
    </submittedName>
</protein>
<evidence type="ECO:0000259" key="2">
    <source>
        <dbReference type="Pfam" id="PF05378"/>
    </source>
</evidence>
<name>A0AA45R4Y9_9PSEU</name>
<reference evidence="3" key="1">
    <citation type="submission" date="2021-04" db="EMBL/GenBank/DDBJ databases">
        <title>Genomic sequence of Actinosynnema pretiosum subsp. pretiosum ATCC 31280 (C-14919).</title>
        <authorList>
            <person name="Bai L."/>
            <person name="Wang X."/>
            <person name="Xiao Y."/>
        </authorList>
    </citation>
    <scope>NUCLEOTIDE SEQUENCE</scope>
    <source>
        <strain evidence="3">ATCC 31280</strain>
    </source>
</reference>
<sequence>MSEDNEVRAEADRADAGRTGVDRTGGVRIGIDVGGTFTDAVAVDAATFALLGKVKVPTSHDHPDGVAHGILRALEELRAATGVDLARVSFLAHGTTQATNALLEGDVAVVGIAGIGSGFDGWATARLKSLRRLELAPGRPLPIRYAAVTDPADPVVVKSAVEALHRDGARVVVAVEPFSVDDPLGERAVVAQAREQGLPATATHEITGLYGLAKRARTAVLNAGIMPRMTETADLVDRSVAAAGITAPLMVMRGDGGVMSVAEMRKRPLLTALSGPAAGVAGALMGERLSEGVFLETGGTSTDVSVVRRGKVQVRHARLGGRETYLPALDVRTVGVGGGSMVRVSGGAVVDVGPRSAHIAGLPYACFAAPGALDGAEPVRLAPRAGDPADYVALETPGGGRFALTVTCAANALGVVPADAYALADAGTARAAVAVLAADLGTTVEEAARAVLRKAIAPVEAVVDQLVETYRLDRSALTLVGGGGGAAAITPFLGAQSTADWRIAAHSEVISPLGAALAMVRESVERIVPDPGHTDVLAVRAEAERAVIAQGADPAGVDVDVVVDPQRNLIRAVATGATELRAKDRAQVVDEEAVRVAVARSLDVPADRVARVTATEHHAVWGADVRRRGLLGLGRTTRHVRVVDREGVVRLYAAGAHVAETTVARAPGELAAVVDEHTSHGDGGSRAPAVSLLVGAKIADLSGVLDRDQLVALIGAELSARGPDEPVVAIVEDRR</sequence>
<dbReference type="InterPro" id="IPR008040">
    <property type="entry name" value="Hydant_A_N"/>
</dbReference>
<dbReference type="Proteomes" id="UP000677152">
    <property type="component" value="Chromosome"/>
</dbReference>
<evidence type="ECO:0000313" key="3">
    <source>
        <dbReference type="EMBL" id="QUF05130.1"/>
    </source>
</evidence>
<dbReference type="Pfam" id="PF01968">
    <property type="entry name" value="Hydantoinase_A"/>
    <property type="match status" value="1"/>
</dbReference>
<evidence type="ECO:0000259" key="1">
    <source>
        <dbReference type="Pfam" id="PF01968"/>
    </source>
</evidence>
<accession>A0AA45R4Y9</accession>
<dbReference type="PANTHER" id="PTHR11365">
    <property type="entry name" value="5-OXOPROLINASE RELATED"/>
    <property type="match status" value="1"/>
</dbReference>
<dbReference type="AlphaFoldDB" id="A0AA45R4Y9"/>
<dbReference type="InterPro" id="IPR045079">
    <property type="entry name" value="Oxoprolinase-like"/>
</dbReference>
<dbReference type="GO" id="GO:0005829">
    <property type="term" value="C:cytosol"/>
    <property type="evidence" value="ECO:0007669"/>
    <property type="project" value="TreeGrafter"/>
</dbReference>
<dbReference type="GO" id="GO:0017168">
    <property type="term" value="F:5-oxoprolinase (ATP-hydrolyzing) activity"/>
    <property type="evidence" value="ECO:0007669"/>
    <property type="project" value="TreeGrafter"/>
</dbReference>
<organism evidence="3 4">
    <name type="scientific">Actinosynnema pretiosum subsp. pretiosum</name>
    <dbReference type="NCBI Taxonomy" id="103721"/>
    <lineage>
        <taxon>Bacteria</taxon>
        <taxon>Bacillati</taxon>
        <taxon>Actinomycetota</taxon>
        <taxon>Actinomycetes</taxon>
        <taxon>Pseudonocardiales</taxon>
        <taxon>Pseudonocardiaceae</taxon>
        <taxon>Actinosynnema</taxon>
    </lineage>
</organism>
<dbReference type="EMBL" id="CP073249">
    <property type="protein sequence ID" value="QUF05130.1"/>
    <property type="molecule type" value="Genomic_DNA"/>
</dbReference>
<proteinExistence type="predicted"/>
<dbReference type="Pfam" id="PF05378">
    <property type="entry name" value="Hydant_A_N"/>
    <property type="match status" value="1"/>
</dbReference>
<dbReference type="InterPro" id="IPR043129">
    <property type="entry name" value="ATPase_NBD"/>
</dbReference>
<dbReference type="SUPFAM" id="SSF53067">
    <property type="entry name" value="Actin-like ATPase domain"/>
    <property type="match status" value="1"/>
</dbReference>